<name>A0A484FI38_COLOR</name>
<protein>
    <recommendedName>
        <fullName evidence="4">Secreted protein</fullName>
    </recommendedName>
</protein>
<keyword evidence="3" id="KW-1185">Reference proteome</keyword>
<dbReference type="Proteomes" id="UP000014480">
    <property type="component" value="Unassembled WGS sequence"/>
</dbReference>
<evidence type="ECO:0008006" key="4">
    <source>
        <dbReference type="Google" id="ProtNLM"/>
    </source>
</evidence>
<dbReference type="AlphaFoldDB" id="A0A484FI38"/>
<sequence length="70" mass="7173">MRCSDVLALVAFCLTPLVAGGCVQRPTPCSPWSVCEALGAQTCATVETASNCKREKTSADGGVVTCDCCS</sequence>
<reference evidence="3" key="1">
    <citation type="journal article" date="2013" name="New Phytol.">
        <title>Comparative genomic and transcriptomic analyses reveal the hemibiotrophic stage shift of Colletotrichum fungi.</title>
        <authorList>
            <person name="Gan P."/>
            <person name="Ikeda K."/>
            <person name="Irieda H."/>
            <person name="Narusaka M."/>
            <person name="O'Connell R.J."/>
            <person name="Narusaka Y."/>
            <person name="Takano Y."/>
            <person name="Kubo Y."/>
            <person name="Shirasu K."/>
        </authorList>
    </citation>
    <scope>NUCLEOTIDE SEQUENCE [LARGE SCALE GENOMIC DNA]</scope>
    <source>
        <strain evidence="3">104-T / ATCC 96160 / CBS 514.97 / LARS 414 / MAFF 240422</strain>
    </source>
</reference>
<evidence type="ECO:0000313" key="2">
    <source>
        <dbReference type="EMBL" id="TDZ17356.1"/>
    </source>
</evidence>
<accession>A0A484FI38</accession>
<dbReference type="EMBL" id="AMCV02000031">
    <property type="protein sequence ID" value="TDZ17356.1"/>
    <property type="molecule type" value="Genomic_DNA"/>
</dbReference>
<feature type="signal peptide" evidence="1">
    <location>
        <begin position="1"/>
        <end position="20"/>
    </location>
</feature>
<comment type="caution">
    <text evidence="2">The sequence shown here is derived from an EMBL/GenBank/DDBJ whole genome shotgun (WGS) entry which is preliminary data.</text>
</comment>
<gene>
    <name evidence="2" type="ORF">Cob_v009948</name>
</gene>
<keyword evidence="1" id="KW-0732">Signal</keyword>
<evidence type="ECO:0000313" key="3">
    <source>
        <dbReference type="Proteomes" id="UP000014480"/>
    </source>
</evidence>
<reference evidence="3" key="2">
    <citation type="journal article" date="2019" name="Mol. Plant Microbe Interact.">
        <title>Genome sequence resources for four phytopathogenic fungi from the Colletotrichum orbiculare species complex.</title>
        <authorList>
            <person name="Gan P."/>
            <person name="Tsushima A."/>
            <person name="Narusaka M."/>
            <person name="Narusaka Y."/>
            <person name="Takano Y."/>
            <person name="Kubo Y."/>
            <person name="Shirasu K."/>
        </authorList>
    </citation>
    <scope>GENOME REANNOTATION</scope>
    <source>
        <strain evidence="3">104-T / ATCC 96160 / CBS 514.97 / LARS 414 / MAFF 240422</strain>
    </source>
</reference>
<proteinExistence type="predicted"/>
<evidence type="ECO:0000256" key="1">
    <source>
        <dbReference type="SAM" id="SignalP"/>
    </source>
</evidence>
<feature type="chain" id="PRO_5019720207" description="Secreted protein" evidence="1">
    <location>
        <begin position="21"/>
        <end position="70"/>
    </location>
</feature>
<organism evidence="2 3">
    <name type="scientific">Colletotrichum orbiculare (strain 104-T / ATCC 96160 / CBS 514.97 / LARS 414 / MAFF 240422)</name>
    <name type="common">Cucumber anthracnose fungus</name>
    <name type="synonym">Colletotrichum lagenarium</name>
    <dbReference type="NCBI Taxonomy" id="1213857"/>
    <lineage>
        <taxon>Eukaryota</taxon>
        <taxon>Fungi</taxon>
        <taxon>Dikarya</taxon>
        <taxon>Ascomycota</taxon>
        <taxon>Pezizomycotina</taxon>
        <taxon>Sordariomycetes</taxon>
        <taxon>Hypocreomycetidae</taxon>
        <taxon>Glomerellales</taxon>
        <taxon>Glomerellaceae</taxon>
        <taxon>Colletotrichum</taxon>
        <taxon>Colletotrichum orbiculare species complex</taxon>
    </lineage>
</organism>
<dbReference type="PROSITE" id="PS51257">
    <property type="entry name" value="PROKAR_LIPOPROTEIN"/>
    <property type="match status" value="1"/>
</dbReference>